<dbReference type="EMBL" id="NFKL01000014">
    <property type="protein sequence ID" value="OUP57185.1"/>
    <property type="molecule type" value="Genomic_DNA"/>
</dbReference>
<proteinExistence type="predicted"/>
<dbReference type="RefSeq" id="WP_087373174.1">
    <property type="nucleotide sequence ID" value="NZ_JBKTCX010000075.1"/>
</dbReference>
<evidence type="ECO:0000259" key="1">
    <source>
        <dbReference type="Pfam" id="PF09861"/>
    </source>
</evidence>
<evidence type="ECO:0000313" key="2">
    <source>
        <dbReference type="EMBL" id="OUP52382.1"/>
    </source>
</evidence>
<dbReference type="InterPro" id="IPR018657">
    <property type="entry name" value="LarA-like_N"/>
</dbReference>
<evidence type="ECO:0000313" key="5">
    <source>
        <dbReference type="Proteomes" id="UP000195897"/>
    </source>
</evidence>
<evidence type="ECO:0000313" key="3">
    <source>
        <dbReference type="EMBL" id="OUP57185.1"/>
    </source>
</evidence>
<evidence type="ECO:0000313" key="4">
    <source>
        <dbReference type="Proteomes" id="UP000195326"/>
    </source>
</evidence>
<dbReference type="STRING" id="501571.GCA_900143195_03129"/>
<sequence length="427" mass="47456">METITDLIKDVPVPKMVKIREVFDDTHIPEDKIVETVQNELSREALGGQIKPGMRIAITCGSRGINHYAMMARAIVDFVKSKGAEPYIVAAMGSHGGATAEGQTQILKDYGITEENMGCPIKSSMETVQVGLSGIRKQPVFVDKNAMEADGIILFNRIKPHTSFRGRYESGLMKMMAIGLGKQHGAESIHHQSPAIMHELVEEYGRTIMEHCPILGGIAIIENAYDETYLIRGLTTDEIITEEPKLRDLSYKTIAHLLFDKCDVLVVDKIGKNISGDGMDPNISGRFVQPKYCSGGIDAEKVVILDLTDETHGNAQGIGLAEVTTRRLFNKMKLEMTYPTGVTNTFLHLMKIPMIMDNDREALQLALCCCPDAEDQNNMKMIRIPDTMHIEYIEISEGLLPLAKENPNIEILSEPYDLPFDEEGNLF</sequence>
<feature type="domain" description="LarA-like N-terminal" evidence="1">
    <location>
        <begin position="24"/>
        <end position="190"/>
    </location>
</feature>
<accession>A0A1Y4LKH6</accession>
<dbReference type="AlphaFoldDB" id="A0A1Y4LKH6"/>
<name>A0A1Y4LKH6_9FIRM</name>
<dbReference type="EMBL" id="NFKK01000010">
    <property type="protein sequence ID" value="OUP52382.1"/>
    <property type="molecule type" value="Genomic_DNA"/>
</dbReference>
<organism evidence="3 4">
    <name type="scientific">Butyricicoccus pullicaecorum</name>
    <dbReference type="NCBI Taxonomy" id="501571"/>
    <lineage>
        <taxon>Bacteria</taxon>
        <taxon>Bacillati</taxon>
        <taxon>Bacillota</taxon>
        <taxon>Clostridia</taxon>
        <taxon>Eubacteriales</taxon>
        <taxon>Butyricicoccaceae</taxon>
        <taxon>Butyricicoccus</taxon>
    </lineage>
</organism>
<reference evidence="4 5" key="1">
    <citation type="submission" date="2017-04" db="EMBL/GenBank/DDBJ databases">
        <title>Function of individual gut microbiota members based on whole genome sequencing of pure cultures obtained from chicken caecum.</title>
        <authorList>
            <person name="Medvecky M."/>
            <person name="Cejkova D."/>
            <person name="Polansky O."/>
            <person name="Karasova D."/>
            <person name="Kubasova T."/>
            <person name="Cizek A."/>
            <person name="Rychlik I."/>
        </authorList>
    </citation>
    <scope>NUCLEOTIDE SEQUENCE [LARGE SCALE GENOMIC DNA]</scope>
    <source>
        <strain evidence="4">An179</strain>
        <strain evidence="5">An180</strain>
    </source>
</reference>
<dbReference type="GO" id="GO:0050043">
    <property type="term" value="F:lactate racemase activity"/>
    <property type="evidence" value="ECO:0007669"/>
    <property type="project" value="InterPro"/>
</dbReference>
<gene>
    <name evidence="3" type="ORF">B5F15_10240</name>
    <name evidence="2" type="ORF">B5F17_08970</name>
</gene>
<dbReference type="Proteomes" id="UP000195326">
    <property type="component" value="Unassembled WGS sequence"/>
</dbReference>
<dbReference type="Gene3D" id="3.40.50.11440">
    <property type="match status" value="1"/>
</dbReference>
<protein>
    <recommendedName>
        <fullName evidence="1">LarA-like N-terminal domain-containing protein</fullName>
    </recommendedName>
</protein>
<reference evidence="3" key="2">
    <citation type="journal article" date="2018" name="BMC Genomics">
        <title>Whole genome sequencing and function prediction of 133 gut anaerobes isolated from chicken caecum in pure cultures.</title>
        <authorList>
            <person name="Medvecky M."/>
            <person name="Cejkova D."/>
            <person name="Polansky O."/>
            <person name="Karasova D."/>
            <person name="Kubasova T."/>
            <person name="Cizek A."/>
            <person name="Rychlik I."/>
        </authorList>
    </citation>
    <scope>NUCLEOTIDE SEQUENCE</scope>
    <source>
        <strain evidence="3">An179</strain>
        <strain evidence="2">An180</strain>
    </source>
</reference>
<dbReference type="Proteomes" id="UP000195897">
    <property type="component" value="Unassembled WGS sequence"/>
</dbReference>
<comment type="caution">
    <text evidence="3">The sequence shown here is derived from an EMBL/GenBank/DDBJ whole genome shotgun (WGS) entry which is preliminary data.</text>
</comment>
<dbReference type="Pfam" id="PF09861">
    <property type="entry name" value="Lar_N"/>
    <property type="match status" value="1"/>
</dbReference>